<dbReference type="GO" id="GO:0005868">
    <property type="term" value="C:cytoplasmic dynein complex"/>
    <property type="evidence" value="ECO:0007669"/>
    <property type="project" value="TreeGrafter"/>
</dbReference>
<dbReference type="PANTHER" id="PTHR12442">
    <property type="entry name" value="DYNEIN INTERMEDIATE CHAIN"/>
    <property type="match status" value="1"/>
</dbReference>
<dbReference type="InterPro" id="IPR015943">
    <property type="entry name" value="WD40/YVTN_repeat-like_dom_sf"/>
</dbReference>
<feature type="repeat" description="WD" evidence="5">
    <location>
        <begin position="436"/>
        <end position="483"/>
    </location>
</feature>
<feature type="region of interest" description="Disordered" evidence="6">
    <location>
        <begin position="1"/>
        <end position="50"/>
    </location>
</feature>
<dbReference type="AlphaFoldDB" id="A0A507FAV0"/>
<evidence type="ECO:0000313" key="7">
    <source>
        <dbReference type="EMBL" id="TPX73449.1"/>
    </source>
</evidence>
<dbReference type="Gene3D" id="2.130.10.10">
    <property type="entry name" value="YVTN repeat-like/Quinoprotein amine dehydrogenase"/>
    <property type="match status" value="2"/>
</dbReference>
<feature type="region of interest" description="Disordered" evidence="6">
    <location>
        <begin position="120"/>
        <end position="157"/>
    </location>
</feature>
<evidence type="ECO:0000256" key="2">
    <source>
        <dbReference type="ARBA" id="ARBA00022490"/>
    </source>
</evidence>
<dbReference type="GO" id="GO:0045504">
    <property type="term" value="F:dynein heavy chain binding"/>
    <property type="evidence" value="ECO:0007669"/>
    <property type="project" value="TreeGrafter"/>
</dbReference>
<dbReference type="OrthoDB" id="366230at2759"/>
<dbReference type="GO" id="GO:0045503">
    <property type="term" value="F:dynein light chain binding"/>
    <property type="evidence" value="ECO:0007669"/>
    <property type="project" value="TreeGrafter"/>
</dbReference>
<proteinExistence type="predicted"/>
<keyword evidence="2" id="KW-0963">Cytoplasm</keyword>
<evidence type="ECO:0000256" key="3">
    <source>
        <dbReference type="ARBA" id="ARBA00022574"/>
    </source>
</evidence>
<reference evidence="7 8" key="1">
    <citation type="journal article" date="2019" name="Sci. Rep.">
        <title>Comparative genomics of chytrid fungi reveal insights into the obligate biotrophic and pathogenic lifestyle of Synchytrium endobioticum.</title>
        <authorList>
            <person name="van de Vossenberg B.T.L.H."/>
            <person name="Warris S."/>
            <person name="Nguyen H.D.T."/>
            <person name="van Gent-Pelzer M.P.E."/>
            <person name="Joly D.L."/>
            <person name="van de Geest H.C."/>
            <person name="Bonants P.J.M."/>
            <person name="Smith D.S."/>
            <person name="Levesque C.A."/>
            <person name="van der Lee T.A.J."/>
        </authorList>
    </citation>
    <scope>NUCLEOTIDE SEQUENCE [LARGE SCALE GENOMIC DNA]</scope>
    <source>
        <strain evidence="7 8">CBS 675.73</strain>
    </source>
</reference>
<organism evidence="7 8">
    <name type="scientific">Chytriomyces confervae</name>
    <dbReference type="NCBI Taxonomy" id="246404"/>
    <lineage>
        <taxon>Eukaryota</taxon>
        <taxon>Fungi</taxon>
        <taxon>Fungi incertae sedis</taxon>
        <taxon>Chytridiomycota</taxon>
        <taxon>Chytridiomycota incertae sedis</taxon>
        <taxon>Chytridiomycetes</taxon>
        <taxon>Chytridiales</taxon>
        <taxon>Chytriomycetaceae</taxon>
        <taxon>Chytriomyces</taxon>
    </lineage>
</organism>
<comment type="subcellular location">
    <subcellularLocation>
        <location evidence="1">Cytoplasm</location>
    </subcellularLocation>
</comment>
<name>A0A507FAV0_9FUNG</name>
<dbReference type="SMART" id="SM00320">
    <property type="entry name" value="WD40"/>
    <property type="match status" value="6"/>
</dbReference>
<dbReference type="InterPro" id="IPR050687">
    <property type="entry name" value="Dynein_IC"/>
</dbReference>
<dbReference type="PROSITE" id="PS50082">
    <property type="entry name" value="WD_REPEATS_2"/>
    <property type="match status" value="1"/>
</dbReference>
<dbReference type="Pfam" id="PF00400">
    <property type="entry name" value="WD40"/>
    <property type="match status" value="1"/>
</dbReference>
<dbReference type="GO" id="GO:0005737">
    <property type="term" value="C:cytoplasm"/>
    <property type="evidence" value="ECO:0007669"/>
    <property type="project" value="UniProtKB-SubCell"/>
</dbReference>
<dbReference type="PANTHER" id="PTHR12442:SF22">
    <property type="entry name" value="CYTOPLASMIC DYNEIN 1 INTERMEDIATE CHAIN-RELATED"/>
    <property type="match status" value="1"/>
</dbReference>
<gene>
    <name evidence="7" type="ORF">CcCBS67573_g05283</name>
</gene>
<evidence type="ECO:0000256" key="5">
    <source>
        <dbReference type="PROSITE-ProRule" id="PRU00221"/>
    </source>
</evidence>
<dbReference type="Proteomes" id="UP000320333">
    <property type="component" value="Unassembled WGS sequence"/>
</dbReference>
<accession>A0A507FAV0</accession>
<keyword evidence="8" id="KW-1185">Reference proteome</keyword>
<feature type="compositionally biased region" description="Basic and acidic residues" evidence="6">
    <location>
        <begin position="9"/>
        <end position="43"/>
    </location>
</feature>
<comment type="caution">
    <text evidence="7">The sequence shown here is derived from an EMBL/GenBank/DDBJ whole genome shotgun (WGS) entry which is preliminary data.</text>
</comment>
<evidence type="ECO:0000256" key="1">
    <source>
        <dbReference type="ARBA" id="ARBA00004496"/>
    </source>
</evidence>
<dbReference type="InterPro" id="IPR036322">
    <property type="entry name" value="WD40_repeat_dom_sf"/>
</dbReference>
<dbReference type="GO" id="GO:0010970">
    <property type="term" value="P:transport along microtubule"/>
    <property type="evidence" value="ECO:0007669"/>
    <property type="project" value="TreeGrafter"/>
</dbReference>
<dbReference type="EMBL" id="QEAP01000185">
    <property type="protein sequence ID" value="TPX73449.1"/>
    <property type="molecule type" value="Genomic_DNA"/>
</dbReference>
<evidence type="ECO:0000256" key="6">
    <source>
        <dbReference type="SAM" id="MobiDB-lite"/>
    </source>
</evidence>
<protein>
    <recommendedName>
        <fullName evidence="9">Dynein intermediate chain, cytosolic</fullName>
    </recommendedName>
</protein>
<evidence type="ECO:0000313" key="8">
    <source>
        <dbReference type="Proteomes" id="UP000320333"/>
    </source>
</evidence>
<dbReference type="SUPFAM" id="SSF50978">
    <property type="entry name" value="WD40 repeat-like"/>
    <property type="match status" value="1"/>
</dbReference>
<evidence type="ECO:0000256" key="4">
    <source>
        <dbReference type="ARBA" id="ARBA00022737"/>
    </source>
</evidence>
<dbReference type="InterPro" id="IPR001680">
    <property type="entry name" value="WD40_rpt"/>
</dbReference>
<evidence type="ECO:0008006" key="9">
    <source>
        <dbReference type="Google" id="ProtNLM"/>
    </source>
</evidence>
<dbReference type="STRING" id="246404.A0A507FAV0"/>
<sequence>MSDNASTSRRRDEIERKKQKIAELKRAREERSKALHAVKETENMSHATRRKELEDLVASLVGERARKQDDVPTLGHVAPTLTQIKTDVLPSAPMAASPDLDGDELTDNNEKVYYEKEIQTADSSFQTEDADPEPATKEAEQSTEPVVQEPTPEPEPEKLRELEDYERDMILHSEPFQDFFDRSAKLIERALNSKYDVLTDYTLTDDFQGDIDTGKGVKHTITFSDDRWTKNRSVTDISWSPRHPELLLASYNKNQSSISDPDGVVLIWNLHAPERPEFMFHAQSDVTAACFSEFHPHMVLGGTYSGQILIWDTRTKRVPVLKTPLSAAGAHTHPVYSMHVVGTQNAHSLVTCSTDGTVCSWQMDMLAHPQEVLELAHSPMDSTNLRPTNEIAVTTLGFPANETTTFWVGTEEGVVYQANRYDRAGGKAGINSLEPYVGHDGNITSLHFHPLNGPLDFSDLFLTTSVDWTVNLWKAKNPAKQNNLATASTTPVGTTMRPLCTFEESDDYVYDAKWSPVHPSVFACVDGSGILDVYDLNQETETASASVTLGGNFGNSSSSNSGATGFAALNKLGWDKSGAKIAVGAADGKVHVVDVGEIGVPKPDSWVQFQKTLAEMGHGA</sequence>
<keyword evidence="3 5" id="KW-0853">WD repeat</keyword>
<keyword evidence="4" id="KW-0677">Repeat</keyword>